<organism evidence="1 2">
    <name type="scientific">Nonomuraea glycinis</name>
    <dbReference type="NCBI Taxonomy" id="2047744"/>
    <lineage>
        <taxon>Bacteria</taxon>
        <taxon>Bacillati</taxon>
        <taxon>Actinomycetota</taxon>
        <taxon>Actinomycetes</taxon>
        <taxon>Streptosporangiales</taxon>
        <taxon>Streptosporangiaceae</taxon>
        <taxon>Nonomuraea</taxon>
    </lineage>
</organism>
<proteinExistence type="predicted"/>
<dbReference type="InterPro" id="IPR011990">
    <property type="entry name" value="TPR-like_helical_dom_sf"/>
</dbReference>
<dbReference type="CDD" id="cd00093">
    <property type="entry name" value="HTH_XRE"/>
    <property type="match status" value="1"/>
</dbReference>
<comment type="caution">
    <text evidence="1">The sequence shown here is derived from an EMBL/GenBank/DDBJ whole genome shotgun (WGS) entry which is preliminary data.</text>
</comment>
<accession>A0A918AD26</accession>
<dbReference type="InterPro" id="IPR001387">
    <property type="entry name" value="Cro/C1-type_HTH"/>
</dbReference>
<protein>
    <recommendedName>
        <fullName evidence="3">XRE family transcriptional regulator</fullName>
    </recommendedName>
</protein>
<dbReference type="SUPFAM" id="SSF48452">
    <property type="entry name" value="TPR-like"/>
    <property type="match status" value="1"/>
</dbReference>
<dbReference type="Gene3D" id="1.25.40.10">
    <property type="entry name" value="Tetratricopeptide repeat domain"/>
    <property type="match status" value="1"/>
</dbReference>
<gene>
    <name evidence="1" type="ORF">GCM10012278_72490</name>
</gene>
<evidence type="ECO:0008006" key="3">
    <source>
        <dbReference type="Google" id="ProtNLM"/>
    </source>
</evidence>
<reference evidence="1" key="1">
    <citation type="journal article" date="2014" name="Int. J. Syst. Evol. Microbiol.">
        <title>Complete genome sequence of Corynebacterium casei LMG S-19264T (=DSM 44701T), isolated from a smear-ripened cheese.</title>
        <authorList>
            <consortium name="US DOE Joint Genome Institute (JGI-PGF)"/>
            <person name="Walter F."/>
            <person name="Albersmeier A."/>
            <person name="Kalinowski J."/>
            <person name="Ruckert C."/>
        </authorList>
    </citation>
    <scope>NUCLEOTIDE SEQUENCE</scope>
    <source>
        <strain evidence="1">CGMCC 4.7430</strain>
    </source>
</reference>
<name>A0A918AD26_9ACTN</name>
<keyword evidence="2" id="KW-1185">Reference proteome</keyword>
<reference evidence="1" key="2">
    <citation type="submission" date="2020-09" db="EMBL/GenBank/DDBJ databases">
        <authorList>
            <person name="Sun Q."/>
            <person name="Zhou Y."/>
        </authorList>
    </citation>
    <scope>NUCLEOTIDE SEQUENCE</scope>
    <source>
        <strain evidence="1">CGMCC 4.7430</strain>
    </source>
</reference>
<dbReference type="AlphaFoldDB" id="A0A918AD26"/>
<evidence type="ECO:0000313" key="2">
    <source>
        <dbReference type="Proteomes" id="UP000660745"/>
    </source>
</evidence>
<sequence>MNDAPAWAARLRAERTSRQWSQRQLARRLAEVSGAELPEPESLIRIIRGHERGEHRPDDRYAELYCRAYSLSEAVLFDAAEEIEELGDEIDAMELVRRAEASDVGRDTLERLETAVDDLASAYPSSPPGVLLGRVRRHLGYVSRLLDGRKTITEHRRLLVSGGWLSLLGATCHIDLHQYTPAAARLRTAVQLARHAGHAELTAWCVETEAWQVLVDGDYQRAVTLSQGAQAIAPKGSSVFIQATAQEGRAWARLGDGPATRDALNRVHRLVSPLSPPDRPEHHYRYDPAKSDAYTATTLSWIGDPAAVPYARQVLARLDTGADGRPRPRRAALARLDLALALLATDQPDEAVDVTLAAIRSGEIVPSSYWRTSEIITGVERRALPEASALRDAYSELCVRRRAENRR</sequence>
<evidence type="ECO:0000313" key="1">
    <source>
        <dbReference type="EMBL" id="GGP14898.1"/>
    </source>
</evidence>
<dbReference type="RefSeq" id="WP_189143253.1">
    <property type="nucleotide sequence ID" value="NZ_BMNK01000017.1"/>
</dbReference>
<dbReference type="Proteomes" id="UP000660745">
    <property type="component" value="Unassembled WGS sequence"/>
</dbReference>
<dbReference type="EMBL" id="BMNK01000017">
    <property type="protein sequence ID" value="GGP14898.1"/>
    <property type="molecule type" value="Genomic_DNA"/>
</dbReference>